<dbReference type="InterPro" id="IPR023333">
    <property type="entry name" value="Proteasome_suB-type"/>
</dbReference>
<name>A0A7C1E463_9CREN</name>
<dbReference type="SUPFAM" id="SSF56235">
    <property type="entry name" value="N-terminal nucleophile aminohydrolases (Ntn hydrolases)"/>
    <property type="match status" value="1"/>
</dbReference>
<evidence type="ECO:0000256" key="5">
    <source>
        <dbReference type="ARBA" id="ARBA00022801"/>
    </source>
</evidence>
<keyword evidence="3 9" id="KW-0645">Protease</keyword>
<comment type="similarity">
    <text evidence="9">Belongs to the peptidase T1B family.</text>
</comment>
<keyword evidence="8 9" id="KW-0865">Zymogen</keyword>
<keyword evidence="6 9" id="KW-0068">Autocatalytic cleavage</keyword>
<dbReference type="InterPro" id="IPR001353">
    <property type="entry name" value="Proteasome_sua/b"/>
</dbReference>
<reference evidence="11" key="1">
    <citation type="journal article" date="2020" name="mSystems">
        <title>Genome- and Community-Level Interaction Insights into Carbon Utilization and Element Cycling Functions of Hydrothermarchaeota in Hydrothermal Sediment.</title>
        <authorList>
            <person name="Zhou Z."/>
            <person name="Liu Y."/>
            <person name="Xu W."/>
            <person name="Pan J."/>
            <person name="Luo Z.H."/>
            <person name="Li M."/>
        </authorList>
    </citation>
    <scope>NUCLEOTIDE SEQUENCE [LARGE SCALE GENOMIC DNA]</scope>
    <source>
        <strain evidence="11">SpSt-123</strain>
    </source>
</reference>
<feature type="propeptide" id="PRO_5028539638" description="Removed in mature form; by autocatalysis" evidence="9">
    <location>
        <begin position="1"/>
        <end position="16"/>
    </location>
</feature>
<comment type="caution">
    <text evidence="11">The sequence shown here is derived from an EMBL/GenBank/DDBJ whole genome shotgun (WGS) entry which is preliminary data.</text>
</comment>
<feature type="chain" id="PRO_5028539639" description="Proteasome subunit beta" evidence="9">
    <location>
        <begin position="17"/>
        <end position="206"/>
    </location>
</feature>
<accession>A0A7C1E463</accession>
<dbReference type="AlphaFoldDB" id="A0A7C1E463"/>
<dbReference type="Pfam" id="PF00227">
    <property type="entry name" value="Proteasome"/>
    <property type="match status" value="1"/>
</dbReference>
<dbReference type="Gene3D" id="3.60.20.10">
    <property type="entry name" value="Glutamine Phosphoribosylpyrophosphate, subunit 1, domain 1"/>
    <property type="match status" value="1"/>
</dbReference>
<dbReference type="PANTHER" id="PTHR32194">
    <property type="entry name" value="METALLOPROTEASE TLDD"/>
    <property type="match status" value="1"/>
</dbReference>
<dbReference type="NCBIfam" id="TIGR03634">
    <property type="entry name" value="arc_protsome_B"/>
    <property type="match status" value="1"/>
</dbReference>
<evidence type="ECO:0000256" key="1">
    <source>
        <dbReference type="ARBA" id="ARBA00001198"/>
    </source>
</evidence>
<dbReference type="InterPro" id="IPR000243">
    <property type="entry name" value="Pept_T1A_subB"/>
</dbReference>
<evidence type="ECO:0000313" key="11">
    <source>
        <dbReference type="EMBL" id="HDS10394.1"/>
    </source>
</evidence>
<dbReference type="PANTHER" id="PTHR32194:SF0">
    <property type="entry name" value="ATP-DEPENDENT PROTEASE SUBUNIT HSLV"/>
    <property type="match status" value="1"/>
</dbReference>
<dbReference type="GO" id="GO:0010498">
    <property type="term" value="P:proteasomal protein catabolic process"/>
    <property type="evidence" value="ECO:0007669"/>
    <property type="project" value="UniProtKB-UniRule"/>
</dbReference>
<evidence type="ECO:0000256" key="10">
    <source>
        <dbReference type="PIRSR" id="PIRSR600243-1"/>
    </source>
</evidence>
<gene>
    <name evidence="9 11" type="primary">psmB</name>
    <name evidence="11" type="ORF">ENO04_02045</name>
</gene>
<dbReference type="GO" id="GO:0004298">
    <property type="term" value="F:threonine-type endopeptidase activity"/>
    <property type="evidence" value="ECO:0007669"/>
    <property type="project" value="UniProtKB-UniRule"/>
</dbReference>
<dbReference type="PRINTS" id="PR00141">
    <property type="entry name" value="PROTEASOME"/>
</dbReference>
<dbReference type="HAMAP" id="MF_02113_A">
    <property type="entry name" value="Proteasome_B_A"/>
    <property type="match status" value="1"/>
</dbReference>
<organism evidence="11">
    <name type="scientific">Fervidicoccus fontis</name>
    <dbReference type="NCBI Taxonomy" id="683846"/>
    <lineage>
        <taxon>Archaea</taxon>
        <taxon>Thermoproteota</taxon>
        <taxon>Thermoprotei</taxon>
        <taxon>Fervidicoccales</taxon>
        <taxon>Fervidicoccaceae</taxon>
        <taxon>Fervidicoccus</taxon>
    </lineage>
</organism>
<comment type="subcellular location">
    <subcellularLocation>
        <location evidence="9">Cytoplasm</location>
    </subcellularLocation>
</comment>
<evidence type="ECO:0000256" key="6">
    <source>
        <dbReference type="ARBA" id="ARBA00022813"/>
    </source>
</evidence>
<comment type="activity regulation">
    <text evidence="9">The formation of the proteasomal ATPase PAN-20S proteasome complex, via the docking of the C-termini of PAN into the intersubunit pockets in the alpha-rings, triggers opening of the gate for substrate entry. Interconversion between the open-gate and close-gate conformations leads to a dynamic regulation of the 20S proteasome proteolysis activity.</text>
</comment>
<evidence type="ECO:0000256" key="9">
    <source>
        <dbReference type="HAMAP-Rule" id="MF_02113"/>
    </source>
</evidence>
<dbReference type="PROSITE" id="PS51476">
    <property type="entry name" value="PROTEASOME_BETA_2"/>
    <property type="match status" value="1"/>
</dbReference>
<evidence type="ECO:0000256" key="4">
    <source>
        <dbReference type="ARBA" id="ARBA00022698"/>
    </source>
</evidence>
<evidence type="ECO:0000256" key="3">
    <source>
        <dbReference type="ARBA" id="ARBA00022670"/>
    </source>
</evidence>
<dbReference type="InterPro" id="IPR019983">
    <property type="entry name" value="Pept_T1A_Psome_bsu_arc"/>
</dbReference>
<comment type="catalytic activity">
    <reaction evidence="1 9">
        <text>Cleavage of peptide bonds with very broad specificity.</text>
        <dbReference type="EC" id="3.4.25.1"/>
    </reaction>
</comment>
<keyword evidence="7 9" id="KW-0647">Proteasome</keyword>
<comment type="function">
    <text evidence="9">Component of the proteasome core, a large protease complex with broad specificity involved in protein degradation.</text>
</comment>
<proteinExistence type="inferred from homology"/>
<evidence type="ECO:0000256" key="7">
    <source>
        <dbReference type="ARBA" id="ARBA00022942"/>
    </source>
</evidence>
<dbReference type="GO" id="GO:0005737">
    <property type="term" value="C:cytoplasm"/>
    <property type="evidence" value="ECO:0007669"/>
    <property type="project" value="UniProtKB-SubCell"/>
</dbReference>
<evidence type="ECO:0000256" key="2">
    <source>
        <dbReference type="ARBA" id="ARBA00022490"/>
    </source>
</evidence>
<dbReference type="EMBL" id="DSDY01000064">
    <property type="protein sequence ID" value="HDS10394.1"/>
    <property type="molecule type" value="Genomic_DNA"/>
</dbReference>
<dbReference type="InterPro" id="IPR029055">
    <property type="entry name" value="Ntn_hydrolases_N"/>
</dbReference>
<dbReference type="FunFam" id="3.60.20.10:FF:000049">
    <property type="entry name" value="Proteasome subunit beta"/>
    <property type="match status" value="1"/>
</dbReference>
<feature type="active site" description="Nucleophile" evidence="9 10">
    <location>
        <position position="17"/>
    </location>
</feature>
<protein>
    <recommendedName>
        <fullName evidence="9">Proteasome subunit beta</fullName>
        <ecNumber evidence="9">3.4.25.1</ecNumber>
    </recommendedName>
    <alternativeName>
        <fullName evidence="9">20S proteasome beta subunit</fullName>
    </alternativeName>
    <alternativeName>
        <fullName evidence="9">Proteasome core protein PsmB</fullName>
    </alternativeName>
</protein>
<keyword evidence="2 9" id="KW-0963">Cytoplasm</keyword>
<keyword evidence="5 9" id="KW-0378">Hydrolase</keyword>
<dbReference type="EC" id="3.4.25.1" evidence="9"/>
<sequence length="206" mass="22541">MYTEWLKEIDSKALHGTTTVGLVTKDAVVLAADKRATAGTFIAHRQTKKIILVDSRLAITTAGLVADAQVLADYLSNQIRYYTMVSKHPFTVKAAASFLSAILYSYKFFPFIVQLLVGGYDTAPRLYSLDWFGSVLEEKYTATGSGSPIALGVIEDGYREDLSVEEARQLAVRAVRMALRRDSATGDGIDSVVITKDGAKTYFDPP</sequence>
<keyword evidence="4 9" id="KW-0888">Threonine protease</keyword>
<evidence type="ECO:0000256" key="8">
    <source>
        <dbReference type="ARBA" id="ARBA00023145"/>
    </source>
</evidence>
<comment type="subunit">
    <text evidence="9">The 20S proteasome core is composed of 14 alpha and 14 beta subunits that assemble into four stacked heptameric rings, resulting in a barrel-shaped structure. The two inner rings, each composed of seven catalytic beta subunits, are sandwiched by two outer rings, each composed of seven alpha subunits. The catalytic chamber with the active sites is on the inside of the barrel. Has a gated structure, the ends of the cylinder being occluded by the N-termini of the alpha-subunits. Is capped at one or both ends by the proteasome regulatory ATPase, PAN.</text>
</comment>
<dbReference type="GO" id="GO:0019774">
    <property type="term" value="C:proteasome core complex, beta-subunit complex"/>
    <property type="evidence" value="ECO:0007669"/>
    <property type="project" value="UniProtKB-UniRule"/>
</dbReference>